<sequence>MIVRINDVPAPVEDADSDQLLWRHGEDDYKTWFSSSSTWDQVQVKHHTVAWSILCFAKEQSH</sequence>
<proteinExistence type="predicted"/>
<gene>
    <name evidence="1" type="ORF">Bca52824_033465</name>
</gene>
<reference evidence="1 2" key="1">
    <citation type="submission" date="2020-02" db="EMBL/GenBank/DDBJ databases">
        <authorList>
            <person name="Ma Q."/>
            <person name="Huang Y."/>
            <person name="Song X."/>
            <person name="Pei D."/>
        </authorList>
    </citation>
    <scope>NUCLEOTIDE SEQUENCE [LARGE SCALE GENOMIC DNA]</scope>
    <source>
        <strain evidence="1">Sxm20200214</strain>
        <tissue evidence="1">Leaf</tissue>
    </source>
</reference>
<accession>A0A8X7V737</accession>
<dbReference type="Proteomes" id="UP000886595">
    <property type="component" value="Unassembled WGS sequence"/>
</dbReference>
<dbReference type="EMBL" id="JAAMPC010000007">
    <property type="protein sequence ID" value="KAG2304814.1"/>
    <property type="molecule type" value="Genomic_DNA"/>
</dbReference>
<comment type="caution">
    <text evidence="1">The sequence shown here is derived from an EMBL/GenBank/DDBJ whole genome shotgun (WGS) entry which is preliminary data.</text>
</comment>
<keyword evidence="2" id="KW-1185">Reference proteome</keyword>
<protein>
    <submittedName>
        <fullName evidence="1">Uncharacterized protein</fullName>
    </submittedName>
</protein>
<name>A0A8X7V737_BRACI</name>
<organism evidence="1 2">
    <name type="scientific">Brassica carinata</name>
    <name type="common">Ethiopian mustard</name>
    <name type="synonym">Abyssinian cabbage</name>
    <dbReference type="NCBI Taxonomy" id="52824"/>
    <lineage>
        <taxon>Eukaryota</taxon>
        <taxon>Viridiplantae</taxon>
        <taxon>Streptophyta</taxon>
        <taxon>Embryophyta</taxon>
        <taxon>Tracheophyta</taxon>
        <taxon>Spermatophyta</taxon>
        <taxon>Magnoliopsida</taxon>
        <taxon>eudicotyledons</taxon>
        <taxon>Gunneridae</taxon>
        <taxon>Pentapetalae</taxon>
        <taxon>rosids</taxon>
        <taxon>malvids</taxon>
        <taxon>Brassicales</taxon>
        <taxon>Brassicaceae</taxon>
        <taxon>Brassiceae</taxon>
        <taxon>Brassica</taxon>
    </lineage>
</organism>
<evidence type="ECO:0000313" key="2">
    <source>
        <dbReference type="Proteomes" id="UP000886595"/>
    </source>
</evidence>
<dbReference type="AlphaFoldDB" id="A0A8X7V737"/>
<evidence type="ECO:0000313" key="1">
    <source>
        <dbReference type="EMBL" id="KAG2304814.1"/>
    </source>
</evidence>